<dbReference type="InterPro" id="IPR057736">
    <property type="entry name" value="SAF_PseI/NeuA/NeuB"/>
</dbReference>
<dbReference type="SUPFAM" id="SSF51569">
    <property type="entry name" value="Aldolase"/>
    <property type="match status" value="1"/>
</dbReference>
<dbReference type="GO" id="GO:0016051">
    <property type="term" value="P:carbohydrate biosynthetic process"/>
    <property type="evidence" value="ECO:0007669"/>
    <property type="project" value="InterPro"/>
</dbReference>
<dbReference type="PANTHER" id="PTHR42966:SF1">
    <property type="entry name" value="SIALIC ACID SYNTHASE"/>
    <property type="match status" value="1"/>
</dbReference>
<dbReference type="PANTHER" id="PTHR42966">
    <property type="entry name" value="N-ACETYLNEURAMINATE SYNTHASE"/>
    <property type="match status" value="1"/>
</dbReference>
<dbReference type="PROSITE" id="PS50844">
    <property type="entry name" value="AFP_LIKE"/>
    <property type="match status" value="1"/>
</dbReference>
<protein>
    <recommendedName>
        <fullName evidence="1">AFP-like domain-containing protein</fullName>
    </recommendedName>
</protein>
<organism evidence="2 3">
    <name type="scientific">Leptonema illini</name>
    <dbReference type="NCBI Taxonomy" id="183"/>
    <lineage>
        <taxon>Bacteria</taxon>
        <taxon>Pseudomonadati</taxon>
        <taxon>Spirochaetota</taxon>
        <taxon>Spirochaetia</taxon>
        <taxon>Leptospirales</taxon>
        <taxon>Leptospiraceae</taxon>
        <taxon>Leptonema</taxon>
    </lineage>
</organism>
<gene>
    <name evidence="2" type="ORF">F9K24_14040</name>
</gene>
<dbReference type="InterPro" id="IPR051690">
    <property type="entry name" value="PseI-like"/>
</dbReference>
<feature type="domain" description="AFP-like" evidence="1">
    <location>
        <begin position="291"/>
        <end position="347"/>
    </location>
</feature>
<reference evidence="2 3" key="1">
    <citation type="submission" date="2019-10" db="EMBL/GenBank/DDBJ databases">
        <title>Extracellular Electron Transfer in a Candidatus Methanoperedens spp. Enrichment Culture.</title>
        <authorList>
            <person name="Berger S."/>
            <person name="Rangel Shaw D."/>
            <person name="Berben T."/>
            <person name="In 'T Zandt M."/>
            <person name="Frank J."/>
            <person name="Reimann J."/>
            <person name="Jetten M.S.M."/>
            <person name="Welte C.U."/>
        </authorList>
    </citation>
    <scope>NUCLEOTIDE SEQUENCE [LARGE SCALE GENOMIC DNA]</scope>
    <source>
        <strain evidence="2">SB12</strain>
    </source>
</reference>
<dbReference type="InterPro" id="IPR013974">
    <property type="entry name" value="SAF"/>
</dbReference>
<dbReference type="Proteomes" id="UP000460298">
    <property type="component" value="Unassembled WGS sequence"/>
</dbReference>
<dbReference type="Gene3D" id="3.20.20.70">
    <property type="entry name" value="Aldolase class I"/>
    <property type="match status" value="1"/>
</dbReference>
<comment type="caution">
    <text evidence="2">The sequence shown here is derived from an EMBL/GenBank/DDBJ whole genome shotgun (WGS) entry which is preliminary data.</text>
</comment>
<dbReference type="AlphaFoldDB" id="A0A833H0E2"/>
<dbReference type="InterPro" id="IPR036732">
    <property type="entry name" value="AFP_Neu5c_C_sf"/>
</dbReference>
<dbReference type="GO" id="GO:0047444">
    <property type="term" value="F:N-acylneuraminate-9-phosphate synthase activity"/>
    <property type="evidence" value="ECO:0007669"/>
    <property type="project" value="TreeGrafter"/>
</dbReference>
<dbReference type="Pfam" id="PF08666">
    <property type="entry name" value="SAF"/>
    <property type="match status" value="1"/>
</dbReference>
<dbReference type="InterPro" id="IPR006190">
    <property type="entry name" value="SAF_AFP_Neu5Ac"/>
</dbReference>
<dbReference type="Pfam" id="PF03102">
    <property type="entry name" value="NeuB"/>
    <property type="match status" value="1"/>
</dbReference>
<dbReference type="SMART" id="SM00858">
    <property type="entry name" value="SAF"/>
    <property type="match status" value="1"/>
</dbReference>
<dbReference type="EMBL" id="WBUI01000014">
    <property type="protein sequence ID" value="KAB2931356.1"/>
    <property type="molecule type" value="Genomic_DNA"/>
</dbReference>
<evidence type="ECO:0000313" key="2">
    <source>
        <dbReference type="EMBL" id="KAB2931356.1"/>
    </source>
</evidence>
<dbReference type="InterPro" id="IPR013132">
    <property type="entry name" value="PseI/NeuA/B-like_N"/>
</dbReference>
<dbReference type="CDD" id="cd11615">
    <property type="entry name" value="SAF_NeuB_like"/>
    <property type="match status" value="1"/>
</dbReference>
<dbReference type="SUPFAM" id="SSF51269">
    <property type="entry name" value="AFP III-like domain"/>
    <property type="match status" value="1"/>
</dbReference>
<proteinExistence type="predicted"/>
<accession>A0A833H0E2</accession>
<sequence>MKTKHHVIGEDGAAYLIAEIGLNHNGDEALAVRMIEEAARSGVHCVKFQLYQSDLFFDRNARFGEGPPGSLGDFFRQFELSRESWKRLARASDENGVDFLCSVFDYESLVFYKELLETSGHKTHYLKIASTDLTNRILLEQAKSMGFEILLSTGASVEDEVARTIDWIGRPAVLFQCVSSYPALPADYNLSLLPAWKRKYGCAIGVSDHCESIVVSMAAAAIGIVGSDGIAIERHFTVDRKLPGPDQALSSTPAQMRELREGVDLLRAAKGTGIKESMSSEEGVRKYGRRSLYYRKALPAGHTLSIDDIIALRPGGGIPVEQYTGFMGRPLKHAVQQGSPVNAGDFT</sequence>
<evidence type="ECO:0000259" key="1">
    <source>
        <dbReference type="PROSITE" id="PS50844"/>
    </source>
</evidence>
<dbReference type="InterPro" id="IPR013785">
    <property type="entry name" value="Aldolase_TIM"/>
</dbReference>
<evidence type="ECO:0000313" key="3">
    <source>
        <dbReference type="Proteomes" id="UP000460298"/>
    </source>
</evidence>
<dbReference type="Gene3D" id="3.90.1210.10">
    <property type="entry name" value="Antifreeze-like/N-acetylneuraminic acid synthase C-terminal domain"/>
    <property type="match status" value="1"/>
</dbReference>
<name>A0A833H0E2_9LEPT</name>